<dbReference type="Gene3D" id="3.40.390.10">
    <property type="entry name" value="Collagenase (Catalytic Domain)"/>
    <property type="match status" value="1"/>
</dbReference>
<keyword evidence="2" id="KW-0732">Signal</keyword>
<evidence type="ECO:0000256" key="1">
    <source>
        <dbReference type="SAM" id="MobiDB-lite"/>
    </source>
</evidence>
<dbReference type="AlphaFoldDB" id="A0A0C2D5M0"/>
<evidence type="ECO:0000313" key="3">
    <source>
        <dbReference type="EMBL" id="KIG16990.1"/>
    </source>
</evidence>
<organism evidence="3 4">
    <name type="scientific">Enhygromyxa salina</name>
    <dbReference type="NCBI Taxonomy" id="215803"/>
    <lineage>
        <taxon>Bacteria</taxon>
        <taxon>Pseudomonadati</taxon>
        <taxon>Myxococcota</taxon>
        <taxon>Polyangia</taxon>
        <taxon>Nannocystales</taxon>
        <taxon>Nannocystaceae</taxon>
        <taxon>Enhygromyxa</taxon>
    </lineage>
</organism>
<dbReference type="Proteomes" id="UP000031599">
    <property type="component" value="Unassembled WGS sequence"/>
</dbReference>
<dbReference type="InterPro" id="IPR024079">
    <property type="entry name" value="MetalloPept_cat_dom_sf"/>
</dbReference>
<dbReference type="PROSITE" id="PS51257">
    <property type="entry name" value="PROKAR_LIPOPROTEIN"/>
    <property type="match status" value="1"/>
</dbReference>
<dbReference type="EMBL" id="JMCC02000029">
    <property type="protein sequence ID" value="KIG16990.1"/>
    <property type="molecule type" value="Genomic_DNA"/>
</dbReference>
<feature type="signal peptide" evidence="2">
    <location>
        <begin position="1"/>
        <end position="21"/>
    </location>
</feature>
<proteinExistence type="predicted"/>
<gene>
    <name evidence="3" type="ORF">DB30_03587</name>
</gene>
<protein>
    <submittedName>
        <fullName evidence="3">Uncharacterized protein</fullName>
    </submittedName>
</protein>
<sequence>MMRDICPPKNASLGLTTFALAICAALSVGCATDELDDVGDETAASDTGDGDGDTGETREGAPARGIHITEVEANQGTAILIGKDGEWVGPGDRNAFMIRDRDTLVRLQHTVDEGWIPREIVGVLHIRDEVSGEELATRKRSLVVQGPSDPKKLDSEFYFSILADEAQPGLSYWVELLEVDGALDPAVQALSEGVNVTPDDYRLVGYEQTPLEMKVMVVPIHYTWVDPPTLVEPTEADLQLVHDDLLQTNPLQTVTLLLHEPYEYTNHLTNLGSLLGPMSALRNNETEDPNVYYHALVDVRGPAVNMVAGIAQLTGDSKDSASSRVAATVWFKQNPDVPPAGSSGTIVHEVGHNQGLSHVFCPGAATTAAGPDPSYPHDGGTIGVYGFGIRSFKLYTPTAAHDYMTYCGNAWVSDWTWNKTYKRIQTLTSWDYAGAPQGGSSAGTSPKVPLLVGTLFADGSEDWLVMMGPAPSSDQLGSEQRIALARDGEIVAALYSAVSRLSDNETVMLTAPLTIPAAELAGIQAIQRVDWRGDSHPVALESIHVDHGVKLAADPAAVR</sequence>
<dbReference type="GO" id="GO:0008237">
    <property type="term" value="F:metallopeptidase activity"/>
    <property type="evidence" value="ECO:0007669"/>
    <property type="project" value="InterPro"/>
</dbReference>
<reference evidence="3 4" key="1">
    <citation type="submission" date="2014-12" db="EMBL/GenBank/DDBJ databases">
        <title>Genome assembly of Enhygromyxa salina DSM 15201.</title>
        <authorList>
            <person name="Sharma G."/>
            <person name="Subramanian S."/>
        </authorList>
    </citation>
    <scope>NUCLEOTIDE SEQUENCE [LARGE SCALE GENOMIC DNA]</scope>
    <source>
        <strain evidence="3 4">DSM 15201</strain>
    </source>
</reference>
<dbReference type="Pfam" id="PF13582">
    <property type="entry name" value="Reprolysin_3"/>
    <property type="match status" value="1"/>
</dbReference>
<evidence type="ECO:0000256" key="2">
    <source>
        <dbReference type="SAM" id="SignalP"/>
    </source>
</evidence>
<evidence type="ECO:0000313" key="4">
    <source>
        <dbReference type="Proteomes" id="UP000031599"/>
    </source>
</evidence>
<comment type="caution">
    <text evidence="3">The sequence shown here is derived from an EMBL/GenBank/DDBJ whole genome shotgun (WGS) entry which is preliminary data.</text>
</comment>
<accession>A0A0C2D5M0</accession>
<feature type="chain" id="PRO_5002164062" evidence="2">
    <location>
        <begin position="22"/>
        <end position="559"/>
    </location>
</feature>
<name>A0A0C2D5M0_9BACT</name>
<feature type="region of interest" description="Disordered" evidence="1">
    <location>
        <begin position="40"/>
        <end position="63"/>
    </location>
</feature>
<dbReference type="SUPFAM" id="SSF55486">
    <property type="entry name" value="Metalloproteases ('zincins'), catalytic domain"/>
    <property type="match status" value="1"/>
</dbReference>